<dbReference type="PANTHER" id="PTHR43848:SF2">
    <property type="entry name" value="PUTRESCINE TRANSPORT SYSTEM PERMEASE PROTEIN POTI"/>
    <property type="match status" value="1"/>
</dbReference>
<evidence type="ECO:0000256" key="2">
    <source>
        <dbReference type="ARBA" id="ARBA00007069"/>
    </source>
</evidence>
<evidence type="ECO:0000256" key="8">
    <source>
        <dbReference type="RuleBase" id="RU363032"/>
    </source>
</evidence>
<evidence type="ECO:0000259" key="9">
    <source>
        <dbReference type="PROSITE" id="PS50928"/>
    </source>
</evidence>
<gene>
    <name evidence="10" type="ORF">ABID14_001072</name>
</gene>
<keyword evidence="7 8" id="KW-0472">Membrane</keyword>
<sequence length="263" mass="28959">MKKIIDKIYLFLIFAFLYAPIFVLIVFSFNNSKLKGSWAGFTLKWYKNLFNDPAILSSLWTTIIVAVVATLVSTIVGTLAAIAINELKGVSKTAILNINYLPVINPDIVTAVALMGFFGLINLKMGYTTMIISHIVFCIPYVILSILPKLSQLQKNTVEAALDLGATPFYALRYVVIPQIKPAILTGALMAFTLSIDDFAISFFNTGQGVSNLSITIYSMARKGINPSINAVSTIMLVVLLILLLIINKRSEKQNTNKKINEV</sequence>
<keyword evidence="11" id="KW-1185">Reference proteome</keyword>
<evidence type="ECO:0000256" key="7">
    <source>
        <dbReference type="ARBA" id="ARBA00023136"/>
    </source>
</evidence>
<dbReference type="SUPFAM" id="SSF161098">
    <property type="entry name" value="MetI-like"/>
    <property type="match status" value="1"/>
</dbReference>
<dbReference type="PANTHER" id="PTHR43848">
    <property type="entry name" value="PUTRESCINE TRANSPORT SYSTEM PERMEASE PROTEIN POTI"/>
    <property type="match status" value="1"/>
</dbReference>
<comment type="caution">
    <text evidence="10">The sequence shown here is derived from an EMBL/GenBank/DDBJ whole genome shotgun (WGS) entry which is preliminary data.</text>
</comment>
<feature type="transmembrane region" description="Helical" evidence="8">
    <location>
        <begin position="224"/>
        <end position="247"/>
    </location>
</feature>
<keyword evidence="6 8" id="KW-1133">Transmembrane helix</keyword>
<feature type="transmembrane region" description="Helical" evidence="8">
    <location>
        <begin position="59"/>
        <end position="84"/>
    </location>
</feature>
<name>A0ABV2JB16_9FIRM</name>
<evidence type="ECO:0000313" key="11">
    <source>
        <dbReference type="Proteomes" id="UP001549162"/>
    </source>
</evidence>
<organism evidence="10 11">
    <name type="scientific">Peptoniphilus olsenii</name>
    <dbReference type="NCBI Taxonomy" id="411570"/>
    <lineage>
        <taxon>Bacteria</taxon>
        <taxon>Bacillati</taxon>
        <taxon>Bacillota</taxon>
        <taxon>Tissierellia</taxon>
        <taxon>Tissierellales</taxon>
        <taxon>Peptoniphilaceae</taxon>
        <taxon>Peptoniphilus</taxon>
    </lineage>
</organism>
<dbReference type="EMBL" id="JBEPMA010000005">
    <property type="protein sequence ID" value="MET3617441.1"/>
    <property type="molecule type" value="Genomic_DNA"/>
</dbReference>
<comment type="similarity">
    <text evidence="2">Belongs to the binding-protein-dependent transport system permease family. CysTW subfamily.</text>
</comment>
<dbReference type="Pfam" id="PF00528">
    <property type="entry name" value="BPD_transp_1"/>
    <property type="match status" value="1"/>
</dbReference>
<dbReference type="PROSITE" id="PS50928">
    <property type="entry name" value="ABC_TM1"/>
    <property type="match status" value="1"/>
</dbReference>
<keyword evidence="4" id="KW-1003">Cell membrane</keyword>
<comment type="subcellular location">
    <subcellularLocation>
        <location evidence="1 8">Cell membrane</location>
        <topology evidence="1 8">Multi-pass membrane protein</topology>
    </subcellularLocation>
</comment>
<dbReference type="Gene3D" id="1.10.3720.10">
    <property type="entry name" value="MetI-like"/>
    <property type="match status" value="1"/>
</dbReference>
<dbReference type="CDD" id="cd06261">
    <property type="entry name" value="TM_PBP2"/>
    <property type="match status" value="1"/>
</dbReference>
<feature type="transmembrane region" description="Helical" evidence="8">
    <location>
        <begin position="127"/>
        <end position="147"/>
    </location>
</feature>
<keyword evidence="3 8" id="KW-0813">Transport</keyword>
<dbReference type="InterPro" id="IPR051789">
    <property type="entry name" value="Bact_Polyamine_Transport"/>
</dbReference>
<evidence type="ECO:0000256" key="1">
    <source>
        <dbReference type="ARBA" id="ARBA00004651"/>
    </source>
</evidence>
<feature type="domain" description="ABC transmembrane type-1" evidence="9">
    <location>
        <begin position="59"/>
        <end position="247"/>
    </location>
</feature>
<evidence type="ECO:0000256" key="4">
    <source>
        <dbReference type="ARBA" id="ARBA00022475"/>
    </source>
</evidence>
<proteinExistence type="inferred from homology"/>
<accession>A0ABV2JB16</accession>
<evidence type="ECO:0000256" key="3">
    <source>
        <dbReference type="ARBA" id="ARBA00022448"/>
    </source>
</evidence>
<dbReference type="InterPro" id="IPR000515">
    <property type="entry name" value="MetI-like"/>
</dbReference>
<reference evidence="10 11" key="1">
    <citation type="submission" date="2024-06" db="EMBL/GenBank/DDBJ databases">
        <title>Genomic Encyclopedia of Type Strains, Phase IV (KMG-IV): sequencing the most valuable type-strain genomes for metagenomic binning, comparative biology and taxonomic classification.</title>
        <authorList>
            <person name="Goeker M."/>
        </authorList>
    </citation>
    <scope>NUCLEOTIDE SEQUENCE [LARGE SCALE GENOMIC DNA]</scope>
    <source>
        <strain evidence="10 11">DSM 21460</strain>
    </source>
</reference>
<feature type="transmembrane region" description="Helical" evidence="8">
    <location>
        <begin position="183"/>
        <end position="204"/>
    </location>
</feature>
<dbReference type="RefSeq" id="WP_354367899.1">
    <property type="nucleotide sequence ID" value="NZ_JBEPMA010000005.1"/>
</dbReference>
<feature type="transmembrane region" description="Helical" evidence="8">
    <location>
        <begin position="9"/>
        <end position="29"/>
    </location>
</feature>
<keyword evidence="5 8" id="KW-0812">Transmembrane</keyword>
<evidence type="ECO:0000256" key="6">
    <source>
        <dbReference type="ARBA" id="ARBA00022989"/>
    </source>
</evidence>
<feature type="transmembrane region" description="Helical" evidence="8">
    <location>
        <begin position="96"/>
        <end position="121"/>
    </location>
</feature>
<dbReference type="InterPro" id="IPR035906">
    <property type="entry name" value="MetI-like_sf"/>
</dbReference>
<evidence type="ECO:0000256" key="5">
    <source>
        <dbReference type="ARBA" id="ARBA00022692"/>
    </source>
</evidence>
<protein>
    <submittedName>
        <fullName evidence="10">Spermidine/putrescine transport system permease protein</fullName>
    </submittedName>
</protein>
<evidence type="ECO:0000313" key="10">
    <source>
        <dbReference type="EMBL" id="MET3617441.1"/>
    </source>
</evidence>
<dbReference type="Proteomes" id="UP001549162">
    <property type="component" value="Unassembled WGS sequence"/>
</dbReference>